<keyword evidence="2" id="KW-1185">Reference proteome</keyword>
<sequence length="105" mass="12202">MRPRYLPIDSEYFEIIEEQMKNDETRVIYFTFSDEPELGESNGRIIKIENNREEGDFLIFENGEKVRLDRIVVISGIPGPAYDEYDSYALAPLTCKAGYDDSFCE</sequence>
<accession>A0A098C0L7</accession>
<dbReference type="Proteomes" id="UP000032417">
    <property type="component" value="Chromosome 1"/>
</dbReference>
<dbReference type="HOGENOM" id="CLU_2131359_0_0_10"/>
<reference evidence="1 2" key="1">
    <citation type="submission" date="2014-08" db="EMBL/GenBank/DDBJ databases">
        <authorList>
            <person name="Wibberg D."/>
        </authorList>
    </citation>
    <scope>NUCLEOTIDE SEQUENCE [LARGE SCALE GENOMIC DNA]</scope>
    <source>
        <strain evidence="2">ING2-E5B</strain>
    </source>
</reference>
<gene>
    <name evidence="1" type="ORF">ING2E5B_1208</name>
</gene>
<evidence type="ECO:0000313" key="2">
    <source>
        <dbReference type="Proteomes" id="UP000032417"/>
    </source>
</evidence>
<dbReference type="AlphaFoldDB" id="A0A098C0L7"/>
<dbReference type="OrthoDB" id="5344363at2"/>
<dbReference type="STRING" id="1562970.ING2E5B_1208"/>
<name>A0A098C0L7_9BACT</name>
<evidence type="ECO:0000313" key="1">
    <source>
        <dbReference type="EMBL" id="CEA15958.1"/>
    </source>
</evidence>
<organism evidence="1 2">
    <name type="scientific">Fermentimonas caenicola</name>
    <dbReference type="NCBI Taxonomy" id="1562970"/>
    <lineage>
        <taxon>Bacteria</taxon>
        <taxon>Pseudomonadati</taxon>
        <taxon>Bacteroidota</taxon>
        <taxon>Bacteroidia</taxon>
        <taxon>Bacteroidales</taxon>
        <taxon>Dysgonomonadaceae</taxon>
        <taxon>Fermentimonas</taxon>
    </lineage>
</organism>
<proteinExistence type="predicted"/>
<protein>
    <submittedName>
        <fullName evidence="1">Uncharacterized protein</fullName>
    </submittedName>
</protein>
<dbReference type="KEGG" id="pbt:ING2E5B_1208"/>
<dbReference type="EMBL" id="LN515532">
    <property type="protein sequence ID" value="CEA15958.1"/>
    <property type="molecule type" value="Genomic_DNA"/>
</dbReference>